<comment type="caution">
    <text evidence="1">The sequence shown here is derived from an EMBL/GenBank/DDBJ whole genome shotgun (WGS) entry which is preliminary data.</text>
</comment>
<keyword evidence="2" id="KW-1185">Reference proteome</keyword>
<evidence type="ECO:0000313" key="1">
    <source>
        <dbReference type="EMBL" id="KAK7250930.1"/>
    </source>
</evidence>
<name>A0AAN9E844_CROPI</name>
<evidence type="ECO:0000313" key="2">
    <source>
        <dbReference type="Proteomes" id="UP001372338"/>
    </source>
</evidence>
<protein>
    <submittedName>
        <fullName evidence="1">Uncharacterized protein</fullName>
    </submittedName>
</protein>
<proteinExistence type="predicted"/>
<sequence length="159" mass="18192">MTDQISPNFGHYCNNMLLDDDTAFCLLKDVKRWLGELRGKDLPEAFAWSYKRINSVLVMETNERALVPEWLRTAGIGKLPARSVNDEKLEVLKKHEEEKINKLLSKYVALCGKGYHHAAFEDWIQGLDFGFSTCYLVGQIFQKFECSDQSNGGDIRNVV</sequence>
<reference evidence="1 2" key="1">
    <citation type="submission" date="2024-01" db="EMBL/GenBank/DDBJ databases">
        <title>The genomes of 5 underutilized Papilionoideae crops provide insights into root nodulation and disease resistanc.</title>
        <authorList>
            <person name="Yuan L."/>
        </authorList>
    </citation>
    <scope>NUCLEOTIDE SEQUENCE [LARGE SCALE GENOMIC DNA]</scope>
    <source>
        <strain evidence="1">ZHUSHIDOU_FW_LH</strain>
        <tissue evidence="1">Leaf</tissue>
    </source>
</reference>
<gene>
    <name evidence="1" type="ORF">RIF29_33719</name>
</gene>
<dbReference type="EMBL" id="JAYWIO010000007">
    <property type="protein sequence ID" value="KAK7250930.1"/>
    <property type="molecule type" value="Genomic_DNA"/>
</dbReference>
<dbReference type="Proteomes" id="UP001372338">
    <property type="component" value="Unassembled WGS sequence"/>
</dbReference>
<organism evidence="1 2">
    <name type="scientific">Crotalaria pallida</name>
    <name type="common">Smooth rattlebox</name>
    <name type="synonym">Crotalaria striata</name>
    <dbReference type="NCBI Taxonomy" id="3830"/>
    <lineage>
        <taxon>Eukaryota</taxon>
        <taxon>Viridiplantae</taxon>
        <taxon>Streptophyta</taxon>
        <taxon>Embryophyta</taxon>
        <taxon>Tracheophyta</taxon>
        <taxon>Spermatophyta</taxon>
        <taxon>Magnoliopsida</taxon>
        <taxon>eudicotyledons</taxon>
        <taxon>Gunneridae</taxon>
        <taxon>Pentapetalae</taxon>
        <taxon>rosids</taxon>
        <taxon>fabids</taxon>
        <taxon>Fabales</taxon>
        <taxon>Fabaceae</taxon>
        <taxon>Papilionoideae</taxon>
        <taxon>50 kb inversion clade</taxon>
        <taxon>genistoids sensu lato</taxon>
        <taxon>core genistoids</taxon>
        <taxon>Crotalarieae</taxon>
        <taxon>Crotalaria</taxon>
    </lineage>
</organism>
<dbReference type="AlphaFoldDB" id="A0AAN9E844"/>
<accession>A0AAN9E844</accession>